<accession>A0A0K0DQ34</accession>
<proteinExistence type="inferred from homology"/>
<reference evidence="7" key="1">
    <citation type="submission" date="2012-09" db="EMBL/GenBank/DDBJ databases">
        <authorList>
            <person name="Martin A.A."/>
        </authorList>
    </citation>
    <scope>NUCLEOTIDE SEQUENCE</scope>
</reference>
<dbReference type="InterPro" id="IPR050271">
    <property type="entry name" value="UDP-glycosyltransferase"/>
</dbReference>
<evidence type="ECO:0000256" key="3">
    <source>
        <dbReference type="ARBA" id="ARBA00022676"/>
    </source>
</evidence>
<keyword evidence="3" id="KW-0328">Glycosyltransferase</keyword>
<comment type="catalytic activity">
    <reaction evidence="6">
        <text>glucuronate acceptor + UDP-alpha-D-glucuronate = acceptor beta-D-glucuronoside + UDP + H(+)</text>
        <dbReference type="Rhea" id="RHEA:21032"/>
        <dbReference type="ChEBI" id="CHEBI:15378"/>
        <dbReference type="ChEBI" id="CHEBI:58052"/>
        <dbReference type="ChEBI" id="CHEBI:58223"/>
        <dbReference type="ChEBI" id="CHEBI:132367"/>
        <dbReference type="ChEBI" id="CHEBI:132368"/>
        <dbReference type="EC" id="2.4.1.17"/>
    </reaction>
</comment>
<evidence type="ECO:0000256" key="2">
    <source>
        <dbReference type="ARBA" id="ARBA00012544"/>
    </source>
</evidence>
<evidence type="ECO:0000256" key="1">
    <source>
        <dbReference type="ARBA" id="ARBA00009995"/>
    </source>
</evidence>
<dbReference type="SUPFAM" id="SSF53756">
    <property type="entry name" value="UDP-Glycosyltransferase/glycogen phosphorylase"/>
    <property type="match status" value="1"/>
</dbReference>
<evidence type="ECO:0000313" key="8">
    <source>
        <dbReference type="WBParaSite" id="ACAC_0001387301-mRNA-1"/>
    </source>
</evidence>
<dbReference type="InterPro" id="IPR002213">
    <property type="entry name" value="UDP_glucos_trans"/>
</dbReference>
<keyword evidence="4" id="KW-0808">Transferase</keyword>
<dbReference type="STRING" id="6313.A0A0K0DQ34"/>
<dbReference type="Pfam" id="PF00201">
    <property type="entry name" value="UDPGT"/>
    <property type="match status" value="1"/>
</dbReference>
<dbReference type="PANTHER" id="PTHR48043:SF143">
    <property type="entry name" value="UDP-GLUCURONOSYLTRANSFERASE"/>
    <property type="match status" value="1"/>
</dbReference>
<evidence type="ECO:0000256" key="5">
    <source>
        <dbReference type="ARBA" id="ARBA00022729"/>
    </source>
</evidence>
<comment type="similarity">
    <text evidence="1">Belongs to the UDP-glycosyltransferase family.</text>
</comment>
<reference evidence="8" key="2">
    <citation type="submission" date="2017-02" db="UniProtKB">
        <authorList>
            <consortium name="WormBaseParasite"/>
        </authorList>
    </citation>
    <scope>IDENTIFICATION</scope>
</reference>
<organism evidence="7 8">
    <name type="scientific">Angiostrongylus cantonensis</name>
    <name type="common">Rat lungworm</name>
    <dbReference type="NCBI Taxonomy" id="6313"/>
    <lineage>
        <taxon>Eukaryota</taxon>
        <taxon>Metazoa</taxon>
        <taxon>Ecdysozoa</taxon>
        <taxon>Nematoda</taxon>
        <taxon>Chromadorea</taxon>
        <taxon>Rhabditida</taxon>
        <taxon>Rhabditina</taxon>
        <taxon>Rhabditomorpha</taxon>
        <taxon>Strongyloidea</taxon>
        <taxon>Metastrongylidae</taxon>
        <taxon>Angiostrongylus</taxon>
    </lineage>
</organism>
<dbReference type="GO" id="GO:0015020">
    <property type="term" value="F:glucuronosyltransferase activity"/>
    <property type="evidence" value="ECO:0007669"/>
    <property type="project" value="UniProtKB-EC"/>
</dbReference>
<evidence type="ECO:0000313" key="7">
    <source>
        <dbReference type="Proteomes" id="UP000035642"/>
    </source>
</evidence>
<dbReference type="WBParaSite" id="ACAC_0001387301-mRNA-1">
    <property type="protein sequence ID" value="ACAC_0001387301-mRNA-1"/>
    <property type="gene ID" value="ACAC_0001387301"/>
</dbReference>
<name>A0A0K0DQ34_ANGCA</name>
<sequence>RIFTKQGCEPIRPSFEGGYITETLTVERQCICQQPVSAAHHVSVFCYQTIKQIINIFVVLNFVSEEYHLLINDKSAIMARREELEDLKNYGFDAAFAEQIDFCGIGVIRYIGIKNLLWISTTPIMDAVSYNLGIPAPPSYVPTIEENDNNDIMTFWQRAFNIYMYIGAIFIHRWSTNMMTEVTFRNVDPNFPNIREIAANASLCFVNIDEMFDLPRPIIQKNVYIGGLGVQKPKPLDQKFSTLMEKGEKGVIIVSLGTIAPFHAFKQVTKVAFANVFKSMLDYHFILKIEKASLEVTECTSGLYNDSQWPAGVSSQCCYPPRQVWYQFADPGGMEGLVGHGRRTHNRKEL</sequence>
<dbReference type="PANTHER" id="PTHR48043">
    <property type="entry name" value="EG:EG0003.4 PROTEIN-RELATED"/>
    <property type="match status" value="1"/>
</dbReference>
<evidence type="ECO:0000256" key="4">
    <source>
        <dbReference type="ARBA" id="ARBA00022679"/>
    </source>
</evidence>
<dbReference type="EC" id="2.4.1.17" evidence="2"/>
<keyword evidence="7" id="KW-1185">Reference proteome</keyword>
<keyword evidence="5" id="KW-0732">Signal</keyword>
<evidence type="ECO:0000256" key="6">
    <source>
        <dbReference type="ARBA" id="ARBA00047475"/>
    </source>
</evidence>
<dbReference type="AlphaFoldDB" id="A0A0K0DQ34"/>
<dbReference type="Proteomes" id="UP000035642">
    <property type="component" value="Unassembled WGS sequence"/>
</dbReference>
<protein>
    <recommendedName>
        <fullName evidence="2">glucuronosyltransferase</fullName>
        <ecNumber evidence="2">2.4.1.17</ecNumber>
    </recommendedName>
</protein>